<dbReference type="PROSITE" id="PS50977">
    <property type="entry name" value="HTH_TETR_2"/>
    <property type="match status" value="1"/>
</dbReference>
<gene>
    <name evidence="7" type="ORF">CTZ28_01710</name>
</gene>
<feature type="domain" description="HTH tetR-type" evidence="6">
    <location>
        <begin position="31"/>
        <end position="91"/>
    </location>
</feature>
<evidence type="ECO:0000313" key="7">
    <source>
        <dbReference type="EMBL" id="RMB87697.1"/>
    </source>
</evidence>
<dbReference type="PANTHER" id="PTHR30055:SF234">
    <property type="entry name" value="HTH-TYPE TRANSCRIPTIONAL REGULATOR BETI"/>
    <property type="match status" value="1"/>
</dbReference>
<keyword evidence="1" id="KW-0805">Transcription regulation</keyword>
<dbReference type="RefSeq" id="WP_121887364.1">
    <property type="nucleotide sequence ID" value="NZ_PENI01000001.1"/>
</dbReference>
<organism evidence="7 8">
    <name type="scientific">Streptomyces shenzhenensis</name>
    <dbReference type="NCBI Taxonomy" id="943815"/>
    <lineage>
        <taxon>Bacteria</taxon>
        <taxon>Bacillati</taxon>
        <taxon>Actinomycetota</taxon>
        <taxon>Actinomycetes</taxon>
        <taxon>Kitasatosporales</taxon>
        <taxon>Streptomycetaceae</taxon>
        <taxon>Streptomyces</taxon>
    </lineage>
</organism>
<dbReference type="OrthoDB" id="8688418at2"/>
<name>A0A3M0IF27_9ACTN</name>
<dbReference type="InterPro" id="IPR001647">
    <property type="entry name" value="HTH_TetR"/>
</dbReference>
<evidence type="ECO:0000256" key="2">
    <source>
        <dbReference type="ARBA" id="ARBA00023125"/>
    </source>
</evidence>
<keyword evidence="8" id="KW-1185">Reference proteome</keyword>
<evidence type="ECO:0000256" key="5">
    <source>
        <dbReference type="SAM" id="MobiDB-lite"/>
    </source>
</evidence>
<dbReference type="GO" id="GO:0003700">
    <property type="term" value="F:DNA-binding transcription factor activity"/>
    <property type="evidence" value="ECO:0007669"/>
    <property type="project" value="TreeGrafter"/>
</dbReference>
<dbReference type="InterPro" id="IPR009057">
    <property type="entry name" value="Homeodomain-like_sf"/>
</dbReference>
<reference evidence="7 8" key="1">
    <citation type="submission" date="2017-11" db="EMBL/GenBank/DDBJ databases">
        <title>Draft genome of actinobacteria isolated from guarana (Paullinia cupana (Mart.) Ducke.</title>
        <authorList>
            <person name="Siqueira K.A."/>
            <person name="Liotti R.G."/>
            <person name="Mendes T.A.O."/>
            <person name="Soares M.A."/>
        </authorList>
    </citation>
    <scope>NUCLEOTIDE SEQUENCE [LARGE SCALE GENOMIC DNA]</scope>
    <source>
        <strain evidence="7 8">193</strain>
    </source>
</reference>
<evidence type="ECO:0000256" key="4">
    <source>
        <dbReference type="PROSITE-ProRule" id="PRU00335"/>
    </source>
</evidence>
<dbReference type="PANTHER" id="PTHR30055">
    <property type="entry name" value="HTH-TYPE TRANSCRIPTIONAL REGULATOR RUTR"/>
    <property type="match status" value="1"/>
</dbReference>
<feature type="DNA-binding region" description="H-T-H motif" evidence="4">
    <location>
        <begin position="54"/>
        <end position="73"/>
    </location>
</feature>
<evidence type="ECO:0000259" key="6">
    <source>
        <dbReference type="PROSITE" id="PS50977"/>
    </source>
</evidence>
<feature type="region of interest" description="Disordered" evidence="5">
    <location>
        <begin position="1"/>
        <end position="23"/>
    </location>
</feature>
<evidence type="ECO:0000313" key="8">
    <source>
        <dbReference type="Proteomes" id="UP000270471"/>
    </source>
</evidence>
<dbReference type="SUPFAM" id="SSF46689">
    <property type="entry name" value="Homeodomain-like"/>
    <property type="match status" value="1"/>
</dbReference>
<dbReference type="EMBL" id="PENI01000001">
    <property type="protein sequence ID" value="RMB87697.1"/>
    <property type="molecule type" value="Genomic_DNA"/>
</dbReference>
<dbReference type="GO" id="GO:0000976">
    <property type="term" value="F:transcription cis-regulatory region binding"/>
    <property type="evidence" value="ECO:0007669"/>
    <property type="project" value="TreeGrafter"/>
</dbReference>
<dbReference type="Gene3D" id="1.10.357.10">
    <property type="entry name" value="Tetracycline Repressor, domain 2"/>
    <property type="match status" value="1"/>
</dbReference>
<protein>
    <submittedName>
        <fullName evidence="7">TetR family transcriptional regulator</fullName>
    </submittedName>
</protein>
<dbReference type="Proteomes" id="UP000270471">
    <property type="component" value="Unassembled WGS sequence"/>
</dbReference>
<evidence type="ECO:0000256" key="3">
    <source>
        <dbReference type="ARBA" id="ARBA00023163"/>
    </source>
</evidence>
<accession>A0A3M0IF27</accession>
<dbReference type="Pfam" id="PF00440">
    <property type="entry name" value="TetR_N"/>
    <property type="match status" value="1"/>
</dbReference>
<keyword evidence="2 4" id="KW-0238">DNA-binding</keyword>
<dbReference type="InterPro" id="IPR050109">
    <property type="entry name" value="HTH-type_TetR-like_transc_reg"/>
</dbReference>
<dbReference type="PRINTS" id="PR00455">
    <property type="entry name" value="HTHTETR"/>
</dbReference>
<dbReference type="Pfam" id="PF17754">
    <property type="entry name" value="TetR_C_14"/>
    <property type="match status" value="1"/>
</dbReference>
<evidence type="ECO:0000256" key="1">
    <source>
        <dbReference type="ARBA" id="ARBA00023015"/>
    </source>
</evidence>
<keyword evidence="3" id="KW-0804">Transcription</keyword>
<dbReference type="InterPro" id="IPR041347">
    <property type="entry name" value="MftR_C"/>
</dbReference>
<proteinExistence type="predicted"/>
<dbReference type="Gene3D" id="1.10.10.60">
    <property type="entry name" value="Homeodomain-like"/>
    <property type="match status" value="1"/>
</dbReference>
<comment type="caution">
    <text evidence="7">The sequence shown here is derived from an EMBL/GenBank/DDBJ whole genome shotgun (WGS) entry which is preliminary data.</text>
</comment>
<sequence length="224" mass="25268">MTSMTAARSPKLSPRAPADLPRLSLRERKKIKTREAIRSATYRLVTEQGYDATTVEQIAERAEVSPSTVFRYFPTKEDIVLTDEWDPLILEELRARPADEPWPQSLRYVMHRAVTLGLRDDPEAARLRTKLMVEVPAVRSRTMESMSVTGRLLCRAIGERTGRDPDSLDVRVWAMSLIGGLMEVSLYWAENDHRDNLPDLIDRALDVLERGLPTGNPGGPHPAP</sequence>
<dbReference type="AlphaFoldDB" id="A0A3M0IF27"/>